<name>A0A0V8DA81_LACLL</name>
<gene>
    <name evidence="1" type="ORF">LMG8520_1001</name>
</gene>
<dbReference type="GO" id="GO:0008483">
    <property type="term" value="F:transaminase activity"/>
    <property type="evidence" value="ECO:0007669"/>
    <property type="project" value="UniProtKB-KW"/>
</dbReference>
<protein>
    <submittedName>
        <fullName evidence="1">Aspartate aminotransferase</fullName>
    </submittedName>
</protein>
<proteinExistence type="predicted"/>
<keyword evidence="1" id="KW-0032">Aminotransferase</keyword>
<dbReference type="PATRIC" id="fig|1360.106.peg.25"/>
<keyword evidence="1" id="KW-0808">Transferase</keyword>
<reference evidence="2" key="1">
    <citation type="submission" date="2015-10" db="EMBL/GenBank/DDBJ databases">
        <title>Draft Genome Sequences of 11 Lactococcus lactis subspecies cremoris strains.</title>
        <authorList>
            <person name="Wels M."/>
            <person name="Backus L."/>
            <person name="Boekhorst J."/>
            <person name="Dijkstra A."/>
            <person name="Beerthuizen M."/>
            <person name="Kelly W."/>
            <person name="Siezen R."/>
            <person name="Bachmann H."/>
            <person name="Van Hijum S."/>
        </authorList>
    </citation>
    <scope>NUCLEOTIDE SEQUENCE [LARGE SCALE GENOMIC DNA]</scope>
    <source>
        <strain evidence="2">LMG8520</strain>
    </source>
</reference>
<dbReference type="EMBL" id="LKLP01000055">
    <property type="protein sequence ID" value="KSU10442.1"/>
    <property type="molecule type" value="Genomic_DNA"/>
</dbReference>
<accession>A0A0V8DA81</accession>
<organism evidence="1 2">
    <name type="scientific">Lactococcus lactis subsp. lactis</name>
    <name type="common">Streptococcus lactis</name>
    <dbReference type="NCBI Taxonomy" id="1360"/>
    <lineage>
        <taxon>Bacteria</taxon>
        <taxon>Bacillati</taxon>
        <taxon>Bacillota</taxon>
        <taxon>Bacilli</taxon>
        <taxon>Lactobacillales</taxon>
        <taxon>Streptococcaceae</taxon>
        <taxon>Lactococcus</taxon>
    </lineage>
</organism>
<comment type="caution">
    <text evidence="1">The sequence shown here is derived from an EMBL/GenBank/DDBJ whole genome shotgun (WGS) entry which is preliminary data.</text>
</comment>
<dbReference type="AlphaFoldDB" id="A0A0V8DA81"/>
<evidence type="ECO:0000313" key="2">
    <source>
        <dbReference type="Proteomes" id="UP000054230"/>
    </source>
</evidence>
<evidence type="ECO:0000313" key="1">
    <source>
        <dbReference type="EMBL" id="KSU10442.1"/>
    </source>
</evidence>
<sequence length="39" mass="4486">MQIKLMELVQFGCEDWLNVWEKSATIDIAQSTIDSLSLE</sequence>
<dbReference type="Proteomes" id="UP000054230">
    <property type="component" value="Unassembled WGS sequence"/>
</dbReference>